<keyword evidence="1" id="KW-0812">Transmembrane</keyword>
<dbReference type="PROSITE" id="PS51257">
    <property type="entry name" value="PROKAR_LIPOPROTEIN"/>
    <property type="match status" value="1"/>
</dbReference>
<feature type="transmembrane region" description="Helical" evidence="1">
    <location>
        <begin position="14"/>
        <end position="33"/>
    </location>
</feature>
<evidence type="ECO:0000313" key="3">
    <source>
        <dbReference type="Proteomes" id="UP000000529"/>
    </source>
</evidence>
<proteinExistence type="predicted"/>
<gene>
    <name evidence="2" type="ORF">PC_RS00590</name>
</gene>
<keyword evidence="1" id="KW-1133">Transmembrane helix</keyword>
<protein>
    <submittedName>
        <fullName evidence="2">Uncharacterized protein</fullName>
    </submittedName>
</protein>
<accession>Q6MF03</accession>
<dbReference type="Proteomes" id="UP000000529">
    <property type="component" value="Chromosome"/>
</dbReference>
<dbReference type="EMBL" id="BX908798">
    <property type="protein sequence ID" value="CAF22846.1"/>
    <property type="molecule type" value="Genomic_DNA"/>
</dbReference>
<evidence type="ECO:0000313" key="2">
    <source>
        <dbReference type="EMBL" id="CAF22846.1"/>
    </source>
</evidence>
<dbReference type="STRING" id="264201.pc0122"/>
<keyword evidence="1" id="KW-0472">Membrane</keyword>
<dbReference type="KEGG" id="pcu:PC_RS00590"/>
<evidence type="ECO:0000256" key="1">
    <source>
        <dbReference type="SAM" id="Phobius"/>
    </source>
</evidence>
<keyword evidence="3" id="KW-1185">Reference proteome</keyword>
<sequence length="66" mass="7557">MKSISCLKFLIENLLLALAGGSACYICGVSYFINQFLRLFSHKNLICDECYFFESALSLKFMNFLL</sequence>
<name>Q6MF03_PARUW</name>
<dbReference type="AlphaFoldDB" id="Q6MF03"/>
<reference evidence="2 3" key="1">
    <citation type="journal article" date="2004" name="Science">
        <title>Illuminating the evolutionary history of chlamydiae.</title>
        <authorList>
            <person name="Horn M."/>
            <person name="Collingro A."/>
            <person name="Schmitz-Esser S."/>
            <person name="Beier C.L."/>
            <person name="Purkhold U."/>
            <person name="Fartmann B."/>
            <person name="Brandt P."/>
            <person name="Nyakatura G.J."/>
            <person name="Droege M."/>
            <person name="Frishman D."/>
            <person name="Rattei T."/>
            <person name="Mewes H."/>
            <person name="Wagner M."/>
        </authorList>
    </citation>
    <scope>NUCLEOTIDE SEQUENCE [LARGE SCALE GENOMIC DNA]</scope>
    <source>
        <strain evidence="2 3">UWE25</strain>
    </source>
</reference>
<organism evidence="2 3">
    <name type="scientific">Protochlamydia amoebophila (strain UWE25)</name>
    <dbReference type="NCBI Taxonomy" id="264201"/>
    <lineage>
        <taxon>Bacteria</taxon>
        <taxon>Pseudomonadati</taxon>
        <taxon>Chlamydiota</taxon>
        <taxon>Chlamydiia</taxon>
        <taxon>Parachlamydiales</taxon>
        <taxon>Parachlamydiaceae</taxon>
        <taxon>Candidatus Protochlamydia</taxon>
    </lineage>
</organism>
<dbReference type="HOGENOM" id="CLU_2827270_0_0_0"/>